<evidence type="ECO:0000256" key="1">
    <source>
        <dbReference type="SAM" id="Phobius"/>
    </source>
</evidence>
<proteinExistence type="predicted"/>
<sequence length="203" mass="23198">KLVKLHSDIIFQDFLTEGKLRIFNRCQLVNIVSHMTEIHGLALTVFSFFYIEGEFPPAIISLCPILRDPFSTKGYINQDFGLLFNAETSNKLLERWETAFKQKIFNEAQSLTSTAEIGVFSMQQVDKDLKMVGIICEDVKISYLLWLLVVVSTKCFFFVFLNRPQPPKHLLIQIGTVTCHLSSCSCISCSREEEDQDQSNRGC</sequence>
<name>A0A9J7Z4Q0_CYPCA</name>
<dbReference type="Proteomes" id="UP001108240">
    <property type="component" value="Unplaced"/>
</dbReference>
<organism evidence="2 3">
    <name type="scientific">Cyprinus carpio carpio</name>
    <dbReference type="NCBI Taxonomy" id="630221"/>
    <lineage>
        <taxon>Eukaryota</taxon>
        <taxon>Metazoa</taxon>
        <taxon>Chordata</taxon>
        <taxon>Craniata</taxon>
        <taxon>Vertebrata</taxon>
        <taxon>Euteleostomi</taxon>
        <taxon>Actinopterygii</taxon>
        <taxon>Neopterygii</taxon>
        <taxon>Teleostei</taxon>
        <taxon>Ostariophysi</taxon>
        <taxon>Cypriniformes</taxon>
        <taxon>Cyprinidae</taxon>
        <taxon>Cyprininae</taxon>
        <taxon>Cyprinus</taxon>
    </lineage>
</organism>
<keyword evidence="1" id="KW-0812">Transmembrane</keyword>
<dbReference type="GeneTree" id="ENSGT01120000272266"/>
<accession>A0A9J7Z4Q0</accession>
<evidence type="ECO:0000313" key="2">
    <source>
        <dbReference type="Ensembl" id="ENSCCRP00000126151.1"/>
    </source>
</evidence>
<feature type="transmembrane region" description="Helical" evidence="1">
    <location>
        <begin position="143"/>
        <end position="161"/>
    </location>
</feature>
<reference evidence="2" key="2">
    <citation type="submission" date="2025-09" db="UniProtKB">
        <authorList>
            <consortium name="Ensembl"/>
        </authorList>
    </citation>
    <scope>IDENTIFICATION</scope>
</reference>
<dbReference type="Ensembl" id="ENSCCRT00000179187.1">
    <property type="protein sequence ID" value="ENSCCRP00000126151.1"/>
    <property type="gene ID" value="ENSCCRG00000058679.1"/>
</dbReference>
<evidence type="ECO:0000313" key="3">
    <source>
        <dbReference type="Proteomes" id="UP001108240"/>
    </source>
</evidence>
<keyword evidence="3" id="KW-1185">Reference proteome</keyword>
<keyword evidence="1" id="KW-1133">Transmembrane helix</keyword>
<dbReference type="AlphaFoldDB" id="A0A9J7Z4Q0"/>
<protein>
    <submittedName>
        <fullName evidence="2">Uncharacterized protein</fullName>
    </submittedName>
</protein>
<reference evidence="2" key="1">
    <citation type="submission" date="2025-08" db="UniProtKB">
        <authorList>
            <consortium name="Ensembl"/>
        </authorList>
    </citation>
    <scope>IDENTIFICATION</scope>
</reference>
<keyword evidence="1" id="KW-0472">Membrane</keyword>